<evidence type="ECO:0000313" key="4">
    <source>
        <dbReference type="Proteomes" id="UP000007148"/>
    </source>
</evidence>
<reference evidence="3 4" key="1">
    <citation type="journal article" date="2011" name="PLoS Pathog.">
        <title>Endophytic Life Strategies Decoded by Genome and Transcriptome Analyses of the Mutualistic Root Symbiont Piriformospora indica.</title>
        <authorList>
            <person name="Zuccaro A."/>
            <person name="Lahrmann U."/>
            <person name="Guldener U."/>
            <person name="Langen G."/>
            <person name="Pfiffi S."/>
            <person name="Biedenkopf D."/>
            <person name="Wong P."/>
            <person name="Samans B."/>
            <person name="Grimm C."/>
            <person name="Basiewicz M."/>
            <person name="Murat C."/>
            <person name="Martin F."/>
            <person name="Kogel K.H."/>
        </authorList>
    </citation>
    <scope>NUCLEOTIDE SEQUENCE [LARGE SCALE GENOMIC DNA]</scope>
    <source>
        <strain evidence="3 4">DSM 11827</strain>
    </source>
</reference>
<dbReference type="EMBL" id="CAFZ01000795">
    <property type="protein sequence ID" value="CCA76506.1"/>
    <property type="molecule type" value="Genomic_DNA"/>
</dbReference>
<feature type="domain" description="MACPF-like" evidence="2">
    <location>
        <begin position="188"/>
        <end position="442"/>
    </location>
</feature>
<dbReference type="Proteomes" id="UP000007148">
    <property type="component" value="Unassembled WGS sequence"/>
</dbReference>
<dbReference type="STRING" id="1109443.G4TYW3"/>
<proteinExistence type="predicted"/>
<dbReference type="OrthoDB" id="3269052at2759"/>
<evidence type="ECO:0000313" key="3">
    <source>
        <dbReference type="EMBL" id="CCA76506.1"/>
    </source>
</evidence>
<accession>G4TYW3</accession>
<dbReference type="AlphaFoldDB" id="G4TYW3"/>
<keyword evidence="4" id="KW-1185">Reference proteome</keyword>
<dbReference type="HOGENOM" id="CLU_429670_0_0_1"/>
<gene>
    <name evidence="3" type="ORF">PIIN_10499</name>
</gene>
<comment type="caution">
    <text evidence="3">The sequence shown here is derived from an EMBL/GenBank/DDBJ whole genome shotgun (WGS) entry which is preliminary data.</text>
</comment>
<organism evidence="3 4">
    <name type="scientific">Serendipita indica (strain DSM 11827)</name>
    <name type="common">Root endophyte fungus</name>
    <name type="synonym">Piriformospora indica</name>
    <dbReference type="NCBI Taxonomy" id="1109443"/>
    <lineage>
        <taxon>Eukaryota</taxon>
        <taxon>Fungi</taxon>
        <taxon>Dikarya</taxon>
        <taxon>Basidiomycota</taxon>
        <taxon>Agaricomycotina</taxon>
        <taxon>Agaricomycetes</taxon>
        <taxon>Sebacinales</taxon>
        <taxon>Serendipitaceae</taxon>
        <taxon>Serendipita</taxon>
    </lineage>
</organism>
<evidence type="ECO:0000259" key="2">
    <source>
        <dbReference type="Pfam" id="PF22693"/>
    </source>
</evidence>
<dbReference type="Pfam" id="PF22693">
    <property type="entry name" value="MACPF_1"/>
    <property type="match status" value="1"/>
</dbReference>
<feature type="region of interest" description="Disordered" evidence="1">
    <location>
        <begin position="86"/>
        <end position="116"/>
    </location>
</feature>
<dbReference type="eggNOG" id="ENOG502RY38">
    <property type="taxonomic scope" value="Eukaryota"/>
</dbReference>
<feature type="region of interest" description="Disordered" evidence="1">
    <location>
        <begin position="354"/>
        <end position="373"/>
    </location>
</feature>
<name>G4TYW3_SERID</name>
<evidence type="ECO:0000256" key="1">
    <source>
        <dbReference type="SAM" id="MobiDB-lite"/>
    </source>
</evidence>
<protein>
    <recommendedName>
        <fullName evidence="2">MACPF-like domain-containing protein</fullName>
    </recommendedName>
</protein>
<dbReference type="InterPro" id="IPR054586">
    <property type="entry name" value="MACPF_1_fungal"/>
</dbReference>
<dbReference type="InParanoid" id="G4TYW3"/>
<sequence length="637" mass="70433">MSLSSILLRKCSNEHDDKPEIFALDLDPNSVVSTVKDLRRALQKTGKMHKDDLFLLPTGFALARIDEPDKPWEILKMDEKTVAVLSMPRSSSTYPPTHPPTSETGETKSGNLKEQERSLATALGIDGPAKSSFTFFVTMRRQPFGFVAGFLNKPQLKPLLRASHKFIWNAANLGGTDWDAIYEKNACLRGVVLGREPVSAPRPLIDDSCLQACLVHTAADMVTHRTQTVSNESVFEYSASGWSQIALGVITQFVARMEAGTKGSSGQKVSSTVSFDTSLWRSNIDLRNDRCLIQFTRQGLKVTQEFINAVDAISSETDEATQRELLGRLFEEYGHVFRMTTILGGAIISTNKTQRRAVTDQEEEETTGTIGVSAGPIGAKTSIGWQTFISDASKVNIEDSSTIVMGGSNSMPWSVERTWSVIKVDQVIPVLDLVPHISEKRIPALVGIWTDKTQLAFSYGNLKVYVPVIPERDPAERSDPRYQYYWIGQSLDPKRALLVRELIPGALGEANCFHEAWRTKHTHTFFGKPKTMRLISPISGNISKFVPLVPCISNDPPKLSDNPWKYYRTVNRQLVVHVTGGETIFHPTKAQGCCIQPIVQATSPGESSVDLGLFVASHGTEPAIWGIKADKIHFSSK</sequence>
<feature type="compositionally biased region" description="Low complexity" evidence="1">
    <location>
        <begin position="90"/>
        <end position="104"/>
    </location>
</feature>